<feature type="domain" description="Anti-CBASS protein Acb1-like N-terminal" evidence="1">
    <location>
        <begin position="93"/>
        <end position="444"/>
    </location>
</feature>
<protein>
    <submittedName>
        <fullName evidence="2">Portal</fullName>
    </submittedName>
</protein>
<evidence type="ECO:0000313" key="2">
    <source>
        <dbReference type="EMBL" id="DAD65463.1"/>
    </source>
</evidence>
<accession>A0A8S5L6S0</accession>
<sequence length="509" mass="57766">MFGFGKKKTVEKVEIEESHSFFDGKEIVSQHQSRFFLDRLSEIVSKNNNQYPNLGNSAQDSNEISPLKMKLSPPESISVQLANWYASSSFIGYQMCAILAQNWLINKACSTPARDATRNGYDIISTDGTEIPDEIIRALQKFDKKFRLRWNCEQFVRMGRIFGIRIALFKIESEDPDFYEKPFNLDGVTEGSYKGIVQVDPYWCVPMIVGSELSDPSNINFYEPTFWQIGGRKYHHSHLIIFRNSEVPDILKPMYQYGGLPVPQLIMERVYGGERTASESLNLVMSKRTTVWLTNMAKFMADAENNAERLKLWINNRDNNGIKLGDKDGDQIQQFDTALSQLDDVIMTNYQLVSAASNVPATKLLGTTPKGFNSTGEGEAKNYHEELESLQEHDLTELVERHHQLVMKSEGLPLIETTINWRPVDSPTAQEIAERNKLKADTYSALVMSGAIDGEDVRYRIASDPDSGFHDMGERQSEVEDNLLEQLGITDETIQAINNLEQEIGQETK</sequence>
<proteinExistence type="predicted"/>
<evidence type="ECO:0000259" key="1">
    <source>
        <dbReference type="Pfam" id="PF06381"/>
    </source>
</evidence>
<organism evidence="2">
    <name type="scientific">Siphoviridae sp. cts9W16</name>
    <dbReference type="NCBI Taxonomy" id="2823603"/>
    <lineage>
        <taxon>Viruses</taxon>
        <taxon>Duplodnaviria</taxon>
        <taxon>Heunggongvirae</taxon>
        <taxon>Uroviricota</taxon>
        <taxon>Caudoviricetes</taxon>
    </lineage>
</organism>
<dbReference type="InterPro" id="IPR024459">
    <property type="entry name" value="Acb1-like_N"/>
</dbReference>
<reference evidence="2" key="1">
    <citation type="journal article" date="2021" name="Proc. Natl. Acad. Sci. U.S.A.">
        <title>A Catalog of Tens of Thousands of Viruses from Human Metagenomes Reveals Hidden Associations with Chronic Diseases.</title>
        <authorList>
            <person name="Tisza M.J."/>
            <person name="Buck C.B."/>
        </authorList>
    </citation>
    <scope>NUCLEOTIDE SEQUENCE</scope>
    <source>
        <strain evidence="2">Cts9W16</strain>
    </source>
</reference>
<name>A0A8S5L6S0_9CAUD</name>
<dbReference type="EMBL" id="BK014644">
    <property type="protein sequence ID" value="DAD65463.1"/>
    <property type="molecule type" value="Genomic_DNA"/>
</dbReference>
<dbReference type="Pfam" id="PF06381">
    <property type="entry name" value="Phage_portal_3"/>
    <property type="match status" value="1"/>
</dbReference>